<evidence type="ECO:0000256" key="1">
    <source>
        <dbReference type="ARBA" id="ARBA00006734"/>
    </source>
</evidence>
<evidence type="ECO:0000256" key="5">
    <source>
        <dbReference type="ARBA" id="ARBA00047658"/>
    </source>
</evidence>
<comment type="caution">
    <text evidence="8">The sequence shown here is derived from an EMBL/GenBank/DDBJ whole genome shotgun (WGS) entry which is preliminary data.</text>
</comment>
<dbReference type="EMBL" id="QJNS01000176">
    <property type="protein sequence ID" value="RYO83962.1"/>
    <property type="molecule type" value="Genomic_DNA"/>
</dbReference>
<organism evidence="8 9">
    <name type="scientific">Monosporascus cannonballus</name>
    <dbReference type="NCBI Taxonomy" id="155416"/>
    <lineage>
        <taxon>Eukaryota</taxon>
        <taxon>Fungi</taxon>
        <taxon>Dikarya</taxon>
        <taxon>Ascomycota</taxon>
        <taxon>Pezizomycotina</taxon>
        <taxon>Sordariomycetes</taxon>
        <taxon>Xylariomycetidae</taxon>
        <taxon>Xylariales</taxon>
        <taxon>Xylariales incertae sedis</taxon>
        <taxon>Monosporascus</taxon>
    </lineage>
</organism>
<feature type="region of interest" description="Disordered" evidence="7">
    <location>
        <begin position="84"/>
        <end position="151"/>
    </location>
</feature>
<evidence type="ECO:0000256" key="2">
    <source>
        <dbReference type="ARBA" id="ARBA00022602"/>
    </source>
</evidence>
<dbReference type="PROSITE" id="PS51147">
    <property type="entry name" value="PFTA"/>
    <property type="match status" value="4"/>
</dbReference>
<feature type="compositionally biased region" description="Low complexity" evidence="7">
    <location>
        <begin position="85"/>
        <end position="116"/>
    </location>
</feature>
<protein>
    <recommendedName>
        <fullName evidence="6">Geranylgeranyl transferase type-2 subunit alpha</fullName>
        <ecNumber evidence="6">2.5.1.60</ecNumber>
    </recommendedName>
    <alternativeName>
        <fullName evidence="6">Geranylgeranyl transferase type II subunit alpha</fullName>
    </alternativeName>
</protein>
<comment type="function">
    <text evidence="6">Catalyzes the transfer of a geranyl-geranyl moiety from geranyl-geranyl pyrophosphate to cysteines occuring in specific C-terminal amino acid sequences.</text>
</comment>
<dbReference type="EC" id="2.5.1.60" evidence="6"/>
<dbReference type="Pfam" id="PF01239">
    <property type="entry name" value="PPTA"/>
    <property type="match status" value="5"/>
</dbReference>
<keyword evidence="2 6" id="KW-0637">Prenyltransferase</keyword>
<comment type="catalytic activity">
    <reaction evidence="5 6">
        <text>geranylgeranyl diphosphate + L-cysteinyl-[protein] = S-geranylgeranyl-L-cysteinyl-[protein] + diphosphate</text>
        <dbReference type="Rhea" id="RHEA:21240"/>
        <dbReference type="Rhea" id="RHEA-COMP:10131"/>
        <dbReference type="Rhea" id="RHEA-COMP:11537"/>
        <dbReference type="ChEBI" id="CHEBI:29950"/>
        <dbReference type="ChEBI" id="CHEBI:33019"/>
        <dbReference type="ChEBI" id="CHEBI:57533"/>
        <dbReference type="ChEBI" id="CHEBI:86021"/>
        <dbReference type="EC" id="2.5.1.60"/>
    </reaction>
</comment>
<proteinExistence type="inferred from homology"/>
<evidence type="ECO:0000313" key="9">
    <source>
        <dbReference type="Proteomes" id="UP000294003"/>
    </source>
</evidence>
<accession>A0ABY0H4M5</accession>
<name>A0ABY0H4M5_9PEZI</name>
<gene>
    <name evidence="8" type="ORF">DL762_005918</name>
</gene>
<dbReference type="InterPro" id="IPR002088">
    <property type="entry name" value="Prenyl_trans_a"/>
</dbReference>
<keyword evidence="9" id="KW-1185">Reference proteome</keyword>
<dbReference type="Gene3D" id="1.25.40.120">
    <property type="entry name" value="Protein prenylyltransferase"/>
    <property type="match status" value="2"/>
</dbReference>
<evidence type="ECO:0000256" key="4">
    <source>
        <dbReference type="ARBA" id="ARBA00022737"/>
    </source>
</evidence>
<evidence type="ECO:0000256" key="3">
    <source>
        <dbReference type="ARBA" id="ARBA00022679"/>
    </source>
</evidence>
<sequence>MASHGVARAVRTRTEEQRLQDLAKIETYRDAENQVRAKVAANAYDDPALFQLTTKLLRLNPEYYTIWNVRRRCLISGLLCRRSDGSWPSRASPSTSPSATTGPSCEPSSPSSSAVTPPDPSSPATGQGGATAEEETATTMTREQQEESDGKVIQSELAFTIPLLLESPKCYWIWNFRHWILSQATLRLALPAARKVWENELGLASKMLVKDRRNFHAWGYRRYVVANLESSALQGKSMAEDELAYSEEKIGRDLSNFSAWHSRSRLILRVLDERGADDKARAQFLDKELALVKEGLNVGPEDQSLWYYHQFLISQIANCEDRNTIAPALALDERVTYLRREIDDIKDLLEDYVGIKWIYVALLEYSVALARLEERAGRNGERGDLQVWLERVRALDPMRKARWSDVEKQLVSLLAPFPTSPSKYASSVSTGNISISPRLGLDDLNVRPPNRTRT</sequence>
<evidence type="ECO:0000313" key="8">
    <source>
        <dbReference type="EMBL" id="RYO83962.1"/>
    </source>
</evidence>
<reference evidence="8 9" key="1">
    <citation type="submission" date="2018-06" db="EMBL/GenBank/DDBJ databases">
        <title>Complete Genomes of Monosporascus.</title>
        <authorList>
            <person name="Robinson A.J."/>
            <person name="Natvig D.O."/>
        </authorList>
    </citation>
    <scope>NUCLEOTIDE SEQUENCE [LARGE SCALE GENOMIC DNA]</scope>
    <source>
        <strain evidence="8 9">CBS 609.92</strain>
    </source>
</reference>
<keyword evidence="4" id="KW-0677">Repeat</keyword>
<dbReference type="Proteomes" id="UP000294003">
    <property type="component" value="Unassembled WGS sequence"/>
</dbReference>
<dbReference type="PANTHER" id="PTHR11129:SF2">
    <property type="entry name" value="GERANYLGERANYL TRANSFERASE TYPE-2 SUBUNIT ALPHA"/>
    <property type="match status" value="1"/>
</dbReference>
<evidence type="ECO:0000256" key="7">
    <source>
        <dbReference type="SAM" id="MobiDB-lite"/>
    </source>
</evidence>
<comment type="similarity">
    <text evidence="1 6">Belongs to the protein prenyltransferase subunit alpha family.</text>
</comment>
<keyword evidence="3 6" id="KW-0808">Transferase</keyword>
<evidence type="ECO:0000256" key="6">
    <source>
        <dbReference type="RuleBase" id="RU367120"/>
    </source>
</evidence>
<dbReference type="SUPFAM" id="SSF48439">
    <property type="entry name" value="Protein prenylyltransferase"/>
    <property type="match status" value="1"/>
</dbReference>
<dbReference type="PANTHER" id="PTHR11129">
    <property type="entry name" value="PROTEIN FARNESYLTRANSFERASE ALPHA SUBUNIT/RAB GERANYLGERANYL TRANSFERASE ALPHA SUBUNIT"/>
    <property type="match status" value="1"/>
</dbReference>